<dbReference type="PANTHER" id="PTHR43522:SF2">
    <property type="entry name" value="TRANSKETOLASE 1-RELATED"/>
    <property type="match status" value="1"/>
</dbReference>
<comment type="cofactor">
    <cofactor evidence="2">
        <name>Mn(2+)</name>
        <dbReference type="ChEBI" id="CHEBI:29035"/>
    </cofactor>
</comment>
<dbReference type="FunFam" id="3.40.50.970:FF:000045">
    <property type="entry name" value="Transketolase"/>
    <property type="match status" value="1"/>
</dbReference>
<keyword evidence="11" id="KW-0479">Metal-binding</keyword>
<dbReference type="GO" id="GO:0000287">
    <property type="term" value="F:magnesium ion binding"/>
    <property type="evidence" value="ECO:0007669"/>
    <property type="project" value="UniProtKB-ARBA"/>
</dbReference>
<dbReference type="CDD" id="cd02012">
    <property type="entry name" value="TPP_TK"/>
    <property type="match status" value="1"/>
</dbReference>
<dbReference type="InterPro" id="IPR055152">
    <property type="entry name" value="Transketolase-like_C_2"/>
</dbReference>
<comment type="subunit">
    <text evidence="8">Homodimer.</text>
</comment>
<dbReference type="Gene3D" id="3.40.50.920">
    <property type="match status" value="1"/>
</dbReference>
<evidence type="ECO:0000256" key="10">
    <source>
        <dbReference type="ARBA" id="ARBA00022679"/>
    </source>
</evidence>
<evidence type="ECO:0000259" key="16">
    <source>
        <dbReference type="SMART" id="SM00861"/>
    </source>
</evidence>
<evidence type="ECO:0000313" key="18">
    <source>
        <dbReference type="Proteomes" id="UP000198822"/>
    </source>
</evidence>
<evidence type="ECO:0000256" key="14">
    <source>
        <dbReference type="ARBA" id="ARBA00023052"/>
    </source>
</evidence>
<dbReference type="InterPro" id="IPR009014">
    <property type="entry name" value="Transketo_C/PFOR_II"/>
</dbReference>
<comment type="cofactor">
    <cofactor evidence="4">
        <name>Mg(2+)</name>
        <dbReference type="ChEBI" id="CHEBI:18420"/>
    </cofactor>
</comment>
<comment type="catalytic activity">
    <reaction evidence="15">
        <text>D-sedoheptulose 7-phosphate + D-glyceraldehyde 3-phosphate = aldehydo-D-ribose 5-phosphate + D-xylulose 5-phosphate</text>
        <dbReference type="Rhea" id="RHEA:10508"/>
        <dbReference type="ChEBI" id="CHEBI:57483"/>
        <dbReference type="ChEBI" id="CHEBI:57737"/>
        <dbReference type="ChEBI" id="CHEBI:58273"/>
        <dbReference type="ChEBI" id="CHEBI:59776"/>
        <dbReference type="EC" id="2.2.1.1"/>
    </reaction>
</comment>
<dbReference type="InterPro" id="IPR020826">
    <property type="entry name" value="Transketolase_BS"/>
</dbReference>
<evidence type="ECO:0000256" key="7">
    <source>
        <dbReference type="ARBA" id="ARBA00007131"/>
    </source>
</evidence>
<reference evidence="18" key="1">
    <citation type="submission" date="2016-10" db="EMBL/GenBank/DDBJ databases">
        <authorList>
            <person name="Varghese N."/>
            <person name="Submissions S."/>
        </authorList>
    </citation>
    <scope>NUCLEOTIDE SEQUENCE [LARGE SCALE GENOMIC DNA]</scope>
    <source>
        <strain evidence="18">DSM 22002</strain>
    </source>
</reference>
<sequence>MADDVTTILPDSVLGARHEAERRAVAAAVAIPAHVVQAKGHGHAGTAMAMAPLAHVLFQRILRHDPADPTWEGRDRFVLSAGHASLLLYTQLHLTGYDLTLADVAASRQLDARTPGHPELGHTAGVEMSTGPLGQGVASAVGIALAAQRDEALHGAGTGVFDPTVFVLAGDGCLQEGVSGEASSLAGTLGLENLVLIWDDNRITIDGGTDVAFDEDVRARYAAYGWRVLEIEDFRDLAEIERVLTAARERTGQPTLVAVRSTIGWPSQGIGGTPAAHSGGFGDAEVAAVKTALGIAADASLDDLVTPEVLTVTRRALERGARLHAEWRDAYAAWMESADGRVMMRRCSGVAGWHTDGGFAGALAMEAGLAELDAVEAPEEGASVATRATNGKVLQALQQWGGLFGGSADLSGSTSVAVPGAAMSRSNPGGDFVHFGIREHAMAAILSGIALHGLWRPYASTYLAFSDYQRPALRLQALMGLPAIHVYTHDSVAVGEDGPTHQPVEQVAALRTIPGLDVVRPADGAEVLAAWRRILSAPSGPTALVLSRQGLPTLAARSGLDESVAHGGYVARQHGSGADVALIATGSEVQLALAAARVLADEGVEARVVSMPCVEWFSEAPVEYRDAVLPPTLRARVAVEAGRGDAWWRWVGIDGRVVSIDEFGESGAGDQVMARRGMTTDAVLAAAREVLAR</sequence>
<keyword evidence="12" id="KW-0106">Calcium</keyword>
<dbReference type="Pfam" id="PF02779">
    <property type="entry name" value="Transket_pyr"/>
    <property type="match status" value="1"/>
</dbReference>
<dbReference type="OrthoDB" id="9759664at2"/>
<dbReference type="InterPro" id="IPR005475">
    <property type="entry name" value="Transketolase-like_Pyr-bd"/>
</dbReference>
<evidence type="ECO:0000313" key="17">
    <source>
        <dbReference type="EMBL" id="SDH50055.1"/>
    </source>
</evidence>
<dbReference type="FunFam" id="3.40.50.920:FF:000003">
    <property type="entry name" value="Transketolase"/>
    <property type="match status" value="1"/>
</dbReference>
<dbReference type="GO" id="GO:0006098">
    <property type="term" value="P:pentose-phosphate shunt"/>
    <property type="evidence" value="ECO:0007669"/>
    <property type="project" value="TreeGrafter"/>
</dbReference>
<comment type="cofactor">
    <cofactor evidence="5">
        <name>thiamine diphosphate</name>
        <dbReference type="ChEBI" id="CHEBI:58937"/>
    </cofactor>
</comment>
<dbReference type="InterPro" id="IPR029061">
    <property type="entry name" value="THDP-binding"/>
</dbReference>
<comment type="cofactor">
    <cofactor evidence="3">
        <name>Co(2+)</name>
        <dbReference type="ChEBI" id="CHEBI:48828"/>
    </cofactor>
</comment>
<dbReference type="Pfam" id="PF22613">
    <property type="entry name" value="Transketolase_C_1"/>
    <property type="match status" value="1"/>
</dbReference>
<dbReference type="SUPFAM" id="SSF52518">
    <property type="entry name" value="Thiamin diphosphate-binding fold (THDP-binding)"/>
    <property type="match status" value="2"/>
</dbReference>
<dbReference type="Pfam" id="PF00456">
    <property type="entry name" value="Transketolase_N"/>
    <property type="match status" value="1"/>
</dbReference>
<dbReference type="InterPro" id="IPR005474">
    <property type="entry name" value="Transketolase_N"/>
</dbReference>
<dbReference type="SUPFAM" id="SSF52922">
    <property type="entry name" value="TK C-terminal domain-like"/>
    <property type="match status" value="1"/>
</dbReference>
<evidence type="ECO:0000256" key="4">
    <source>
        <dbReference type="ARBA" id="ARBA00001946"/>
    </source>
</evidence>
<evidence type="ECO:0000256" key="9">
    <source>
        <dbReference type="ARBA" id="ARBA00013152"/>
    </source>
</evidence>
<dbReference type="AlphaFoldDB" id="A0A1G8CX72"/>
<accession>A0A1G8CX72</accession>
<keyword evidence="13" id="KW-0460">Magnesium</keyword>
<keyword evidence="10" id="KW-0808">Transferase</keyword>
<dbReference type="PANTHER" id="PTHR43522">
    <property type="entry name" value="TRANSKETOLASE"/>
    <property type="match status" value="1"/>
</dbReference>
<feature type="domain" description="Transketolase-like pyrimidine-binding" evidence="16">
    <location>
        <begin position="384"/>
        <end position="553"/>
    </location>
</feature>
<gene>
    <name evidence="17" type="ORF">SAMN04489720_1442</name>
</gene>
<dbReference type="GO" id="GO:0005829">
    <property type="term" value="C:cytosol"/>
    <property type="evidence" value="ECO:0007669"/>
    <property type="project" value="TreeGrafter"/>
</dbReference>
<comment type="function">
    <text evidence="6">Catalyzes the transfer of a two-carbon ketol group from a ketose donor to an aldose acceptor, via a covalent intermediate with the cofactor thiamine pyrophosphate.</text>
</comment>
<dbReference type="Gene3D" id="3.40.50.970">
    <property type="match status" value="2"/>
</dbReference>
<dbReference type="InterPro" id="IPR033247">
    <property type="entry name" value="Transketolase_fam"/>
</dbReference>
<evidence type="ECO:0000256" key="15">
    <source>
        <dbReference type="ARBA" id="ARBA00049473"/>
    </source>
</evidence>
<evidence type="ECO:0000256" key="13">
    <source>
        <dbReference type="ARBA" id="ARBA00022842"/>
    </source>
</evidence>
<dbReference type="RefSeq" id="WP_092503729.1">
    <property type="nucleotide sequence ID" value="NZ_LT629695.1"/>
</dbReference>
<dbReference type="STRING" id="399736.SAMN04489720_1442"/>
<comment type="cofactor">
    <cofactor evidence="1">
        <name>Ca(2+)</name>
        <dbReference type="ChEBI" id="CHEBI:29108"/>
    </cofactor>
</comment>
<evidence type="ECO:0000256" key="11">
    <source>
        <dbReference type="ARBA" id="ARBA00022723"/>
    </source>
</evidence>
<dbReference type="PROSITE" id="PS00802">
    <property type="entry name" value="TRANSKETOLASE_2"/>
    <property type="match status" value="1"/>
</dbReference>
<dbReference type="Proteomes" id="UP000198822">
    <property type="component" value="Chromosome I"/>
</dbReference>
<keyword evidence="18" id="KW-1185">Reference proteome</keyword>
<keyword evidence="14" id="KW-0786">Thiamine pyrophosphate</keyword>
<name>A0A1G8CX72_9MICO</name>
<evidence type="ECO:0000256" key="5">
    <source>
        <dbReference type="ARBA" id="ARBA00001964"/>
    </source>
</evidence>
<dbReference type="SMART" id="SM00861">
    <property type="entry name" value="Transket_pyr"/>
    <property type="match status" value="1"/>
</dbReference>
<evidence type="ECO:0000256" key="2">
    <source>
        <dbReference type="ARBA" id="ARBA00001936"/>
    </source>
</evidence>
<evidence type="ECO:0000256" key="8">
    <source>
        <dbReference type="ARBA" id="ARBA00011738"/>
    </source>
</evidence>
<organism evidence="17 18">
    <name type="scientific">Agrococcus jejuensis</name>
    <dbReference type="NCBI Taxonomy" id="399736"/>
    <lineage>
        <taxon>Bacteria</taxon>
        <taxon>Bacillati</taxon>
        <taxon>Actinomycetota</taxon>
        <taxon>Actinomycetes</taxon>
        <taxon>Micrococcales</taxon>
        <taxon>Microbacteriaceae</taxon>
        <taxon>Agrococcus</taxon>
    </lineage>
</organism>
<evidence type="ECO:0000256" key="1">
    <source>
        <dbReference type="ARBA" id="ARBA00001913"/>
    </source>
</evidence>
<evidence type="ECO:0000256" key="6">
    <source>
        <dbReference type="ARBA" id="ARBA00002931"/>
    </source>
</evidence>
<protein>
    <recommendedName>
        <fullName evidence="9">transketolase</fullName>
        <ecNumber evidence="9">2.2.1.1</ecNumber>
    </recommendedName>
</protein>
<evidence type="ECO:0000256" key="3">
    <source>
        <dbReference type="ARBA" id="ARBA00001941"/>
    </source>
</evidence>
<proteinExistence type="inferred from homology"/>
<dbReference type="GO" id="GO:0004802">
    <property type="term" value="F:transketolase activity"/>
    <property type="evidence" value="ECO:0007669"/>
    <property type="project" value="UniProtKB-EC"/>
</dbReference>
<dbReference type="EC" id="2.2.1.1" evidence="9"/>
<evidence type="ECO:0000256" key="12">
    <source>
        <dbReference type="ARBA" id="ARBA00022837"/>
    </source>
</evidence>
<dbReference type="CDD" id="cd07033">
    <property type="entry name" value="TPP_PYR_DXS_TK_like"/>
    <property type="match status" value="1"/>
</dbReference>
<comment type="similarity">
    <text evidence="7">Belongs to the transketolase family.</text>
</comment>
<dbReference type="EMBL" id="LT629695">
    <property type="protein sequence ID" value="SDH50055.1"/>
    <property type="molecule type" value="Genomic_DNA"/>
</dbReference>